<keyword evidence="4 6" id="KW-1133">Transmembrane helix</keyword>
<evidence type="ECO:0000256" key="2">
    <source>
        <dbReference type="ARBA" id="ARBA00022475"/>
    </source>
</evidence>
<dbReference type="PANTHER" id="PTHR42920:SF5">
    <property type="entry name" value="EAMA DOMAIN-CONTAINING PROTEIN"/>
    <property type="match status" value="1"/>
</dbReference>
<dbReference type="Pfam" id="PF00892">
    <property type="entry name" value="EamA"/>
    <property type="match status" value="2"/>
</dbReference>
<dbReference type="InterPro" id="IPR051258">
    <property type="entry name" value="Diverse_Substrate_Transporter"/>
</dbReference>
<reference evidence="9" key="1">
    <citation type="submission" date="2020-05" db="EMBL/GenBank/DDBJ databases">
        <authorList>
            <person name="Chiriac C."/>
            <person name="Salcher M."/>
            <person name="Ghai R."/>
            <person name="Kavagutti S V."/>
        </authorList>
    </citation>
    <scope>NUCLEOTIDE SEQUENCE</scope>
</reference>
<feature type="transmembrane region" description="Helical" evidence="6">
    <location>
        <begin position="68"/>
        <end position="90"/>
    </location>
</feature>
<gene>
    <name evidence="8" type="ORF">UFOPK2289_00684</name>
    <name evidence="9" type="ORF">UFOPK3346_01421</name>
</gene>
<keyword evidence="5 6" id="KW-0472">Membrane</keyword>
<sequence>MLKGIRAEFFLIFGATTFALNGIVSKLILGGGLSAPRLTQVRCTGSFLILLIYVLLRNGNALKAKREELPWLAAYGVIGFALVQVGYFIAIARMHVSVALIIEFTAPIWIVLYVRFVRKKVVPRLMWVAIALAFSGLLLVAQVWKGMTLDGIGLLAAFLDAFALATYFVLGEKLIAHRSTETLTVWGLGFASLTWAIFTPLWSFPTSVFSEHVTLSGALEGKVVPTWTLLLWNIVLGTILPYLAVLQGLKSLSASTSSVIGMLEPVIAGVFAWWLLREEFVPIQLLGGLIVIIGIILADRARSEVH</sequence>
<feature type="transmembrane region" description="Helical" evidence="6">
    <location>
        <begin position="280"/>
        <end position="298"/>
    </location>
</feature>
<feature type="transmembrane region" description="Helical" evidence="6">
    <location>
        <begin position="96"/>
        <end position="114"/>
    </location>
</feature>
<dbReference type="GO" id="GO:0005886">
    <property type="term" value="C:plasma membrane"/>
    <property type="evidence" value="ECO:0007669"/>
    <property type="project" value="UniProtKB-SubCell"/>
</dbReference>
<proteinExistence type="predicted"/>
<evidence type="ECO:0000256" key="5">
    <source>
        <dbReference type="ARBA" id="ARBA00023136"/>
    </source>
</evidence>
<evidence type="ECO:0000259" key="7">
    <source>
        <dbReference type="Pfam" id="PF00892"/>
    </source>
</evidence>
<feature type="transmembrane region" description="Helical" evidence="6">
    <location>
        <begin position="151"/>
        <end position="171"/>
    </location>
</feature>
<dbReference type="AlphaFoldDB" id="A0A6J7E8D1"/>
<dbReference type="SUPFAM" id="SSF103481">
    <property type="entry name" value="Multidrug resistance efflux transporter EmrE"/>
    <property type="match status" value="2"/>
</dbReference>
<feature type="domain" description="EamA" evidence="7">
    <location>
        <begin position="7"/>
        <end position="140"/>
    </location>
</feature>
<comment type="subcellular location">
    <subcellularLocation>
        <location evidence="1">Cell membrane</location>
        <topology evidence="1">Multi-pass membrane protein</topology>
    </subcellularLocation>
</comment>
<dbReference type="EMBL" id="CAEZWT010000015">
    <property type="protein sequence ID" value="CAB4663403.1"/>
    <property type="molecule type" value="Genomic_DNA"/>
</dbReference>
<evidence type="ECO:0000256" key="6">
    <source>
        <dbReference type="SAM" id="Phobius"/>
    </source>
</evidence>
<feature type="transmembrane region" description="Helical" evidence="6">
    <location>
        <begin position="252"/>
        <end position="274"/>
    </location>
</feature>
<feature type="transmembrane region" description="Helical" evidence="6">
    <location>
        <begin position="224"/>
        <end position="245"/>
    </location>
</feature>
<dbReference type="InterPro" id="IPR000620">
    <property type="entry name" value="EamA_dom"/>
</dbReference>
<evidence type="ECO:0000256" key="4">
    <source>
        <dbReference type="ARBA" id="ARBA00022989"/>
    </source>
</evidence>
<feature type="transmembrane region" description="Helical" evidence="6">
    <location>
        <begin position="9"/>
        <end position="33"/>
    </location>
</feature>
<evidence type="ECO:0000256" key="1">
    <source>
        <dbReference type="ARBA" id="ARBA00004651"/>
    </source>
</evidence>
<keyword evidence="2" id="KW-1003">Cell membrane</keyword>
<accession>A0A6J7E8D1</accession>
<feature type="domain" description="EamA" evidence="7">
    <location>
        <begin position="152"/>
        <end position="297"/>
    </location>
</feature>
<protein>
    <submittedName>
        <fullName evidence="9">Unannotated protein</fullName>
    </submittedName>
</protein>
<evidence type="ECO:0000313" key="8">
    <source>
        <dbReference type="EMBL" id="CAB4663403.1"/>
    </source>
</evidence>
<dbReference type="EMBL" id="CAFBLE010000020">
    <property type="protein sequence ID" value="CAB4877400.1"/>
    <property type="molecule type" value="Genomic_DNA"/>
</dbReference>
<dbReference type="PANTHER" id="PTHR42920">
    <property type="entry name" value="OS03G0707200 PROTEIN-RELATED"/>
    <property type="match status" value="1"/>
</dbReference>
<feature type="transmembrane region" description="Helical" evidence="6">
    <location>
        <begin position="126"/>
        <end position="145"/>
    </location>
</feature>
<feature type="transmembrane region" description="Helical" evidence="6">
    <location>
        <begin position="39"/>
        <end position="56"/>
    </location>
</feature>
<name>A0A6J7E8D1_9ZZZZ</name>
<evidence type="ECO:0000256" key="3">
    <source>
        <dbReference type="ARBA" id="ARBA00022692"/>
    </source>
</evidence>
<dbReference type="InterPro" id="IPR037185">
    <property type="entry name" value="EmrE-like"/>
</dbReference>
<keyword evidence="3 6" id="KW-0812">Transmembrane</keyword>
<organism evidence="9">
    <name type="scientific">freshwater metagenome</name>
    <dbReference type="NCBI Taxonomy" id="449393"/>
    <lineage>
        <taxon>unclassified sequences</taxon>
        <taxon>metagenomes</taxon>
        <taxon>ecological metagenomes</taxon>
    </lineage>
</organism>
<feature type="transmembrane region" description="Helical" evidence="6">
    <location>
        <begin position="183"/>
        <end position="204"/>
    </location>
</feature>
<evidence type="ECO:0000313" key="9">
    <source>
        <dbReference type="EMBL" id="CAB4877400.1"/>
    </source>
</evidence>